<evidence type="ECO:0000256" key="1">
    <source>
        <dbReference type="SAM" id="MobiDB-lite"/>
    </source>
</evidence>
<accession>A0A0J7N8N5</accession>
<gene>
    <name evidence="3" type="ORF">RF55_11401</name>
</gene>
<dbReference type="AlphaFoldDB" id="A0A0J7N8N5"/>
<feature type="compositionally biased region" description="Basic and acidic residues" evidence="1">
    <location>
        <begin position="114"/>
        <end position="126"/>
    </location>
</feature>
<dbReference type="PaxDb" id="67767-A0A0J7N8N5"/>
<dbReference type="Proteomes" id="UP000036403">
    <property type="component" value="Unassembled WGS sequence"/>
</dbReference>
<keyword evidence="2" id="KW-1133">Transmembrane helix</keyword>
<keyword evidence="4" id="KW-1185">Reference proteome</keyword>
<dbReference type="EMBL" id="LBMM01008277">
    <property type="protein sequence ID" value="KMQ89010.1"/>
    <property type="molecule type" value="Genomic_DNA"/>
</dbReference>
<feature type="transmembrane region" description="Helical" evidence="2">
    <location>
        <begin position="35"/>
        <end position="55"/>
    </location>
</feature>
<keyword evidence="2" id="KW-0812">Transmembrane</keyword>
<protein>
    <submittedName>
        <fullName evidence="3">Uncharacterized protein</fullName>
    </submittedName>
</protein>
<proteinExistence type="predicted"/>
<organism evidence="3 4">
    <name type="scientific">Lasius niger</name>
    <name type="common">Black garden ant</name>
    <dbReference type="NCBI Taxonomy" id="67767"/>
    <lineage>
        <taxon>Eukaryota</taxon>
        <taxon>Metazoa</taxon>
        <taxon>Ecdysozoa</taxon>
        <taxon>Arthropoda</taxon>
        <taxon>Hexapoda</taxon>
        <taxon>Insecta</taxon>
        <taxon>Pterygota</taxon>
        <taxon>Neoptera</taxon>
        <taxon>Endopterygota</taxon>
        <taxon>Hymenoptera</taxon>
        <taxon>Apocrita</taxon>
        <taxon>Aculeata</taxon>
        <taxon>Formicoidea</taxon>
        <taxon>Formicidae</taxon>
        <taxon>Formicinae</taxon>
        <taxon>Lasius</taxon>
        <taxon>Lasius</taxon>
    </lineage>
</organism>
<evidence type="ECO:0000313" key="3">
    <source>
        <dbReference type="EMBL" id="KMQ89010.1"/>
    </source>
</evidence>
<dbReference type="STRING" id="67767.A0A0J7N8N5"/>
<feature type="compositionally biased region" description="Low complexity" evidence="1">
    <location>
        <begin position="102"/>
        <end position="113"/>
    </location>
</feature>
<evidence type="ECO:0000256" key="2">
    <source>
        <dbReference type="SAM" id="Phobius"/>
    </source>
</evidence>
<sequence>MCAIGTIPKYLAFAFSSSLDASLLKPFLQSRSRRVSFLGSFFGPSLNAAFAFLLVSSCLHSSRRPYPASKEAQTVARRNREEEEVDSPRVTKISRQDSIIPASSSSSGAGFASQEDRRESTEERLYDCTALDADDSSVSLESTMEPVFAALDPTPFDPEDRRAAIYSDDVDSILVATTSLEPFRCRTFVVLDTRPQRILRYANRKLTAYLEKREEFRPQRPPSFSVSPDDVDPRRQWYEFRAGSIDKRDLYVLFQPENIRRNRGEENRRPSGRKEDGPLRTACEAFIRQILFGAIQDIPENTLTARGGAAYVEYDVSRTYRVMASDYDGYVREVSQLLSDVNILETCHMHCVRFYMCEHGLRLDKNLAAAYLADTVDVAHGHLDVLQIHRADNIYGPHREPVFVRLNATGGASSLKDIFDRAETNLAPRSATRAASFSTSVPSSSFRTTESNTRVSTAVTFSTTSTVTGTAAATTAATAATVSVLKPSVFYGRERELQMATKAKKTIAFSGGLPPCQNPVVAKPSSATIDAIPGTSTGSASKPPEIECQSRPSVTSVKMMSDEFDLAIMRYVMYTRNVKAIEPWRELLTRRRSLDRRSLRRFFTGRSAISLQAIGGGNGGT</sequence>
<evidence type="ECO:0000313" key="4">
    <source>
        <dbReference type="Proteomes" id="UP000036403"/>
    </source>
</evidence>
<feature type="compositionally biased region" description="Basic and acidic residues" evidence="1">
    <location>
        <begin position="78"/>
        <end position="89"/>
    </location>
</feature>
<dbReference type="OrthoDB" id="10640208at2759"/>
<feature type="region of interest" description="Disordered" evidence="1">
    <location>
        <begin position="69"/>
        <end position="126"/>
    </location>
</feature>
<reference evidence="3 4" key="1">
    <citation type="submission" date="2015-04" db="EMBL/GenBank/DDBJ databases">
        <title>Lasius niger genome sequencing.</title>
        <authorList>
            <person name="Konorov E.A."/>
            <person name="Nikitin M.A."/>
            <person name="Kirill M.V."/>
            <person name="Chang P."/>
        </authorList>
    </citation>
    <scope>NUCLEOTIDE SEQUENCE [LARGE SCALE GENOMIC DNA]</scope>
    <source>
        <tissue evidence="3">Whole</tissue>
    </source>
</reference>
<name>A0A0J7N8N5_LASNI</name>
<keyword evidence="2" id="KW-0472">Membrane</keyword>
<comment type="caution">
    <text evidence="3">The sequence shown here is derived from an EMBL/GenBank/DDBJ whole genome shotgun (WGS) entry which is preliminary data.</text>
</comment>